<dbReference type="AlphaFoldDB" id="A0A919AXJ3"/>
<gene>
    <name evidence="2" type="ORF">GCM10010218_06660</name>
</gene>
<accession>A0A919AXJ3</accession>
<name>A0A919AXJ3_9ACTN</name>
<dbReference type="SMART" id="SM00075">
    <property type="entry name" value="HYDRO"/>
    <property type="match status" value="1"/>
</dbReference>
<keyword evidence="1" id="KW-0732">Signal</keyword>
<proteinExistence type="predicted"/>
<sequence>MIRIFRARAFAAVSVLALAASATVTTLTTSTPAYAADTLLCCDQVVDANNPAPQNVAGLLGVDVSRTVGEVGLQCTPMSSVGGAGRCNAHPVVCASNNLDGIIATGCRPGNVGV</sequence>
<comment type="caution">
    <text evidence="2">The sequence shown here is derived from an EMBL/GenBank/DDBJ whole genome shotgun (WGS) entry which is preliminary data.</text>
</comment>
<reference evidence="2" key="1">
    <citation type="journal article" date="2014" name="Int. J. Syst. Evol. Microbiol.">
        <title>Complete genome sequence of Corynebacterium casei LMG S-19264T (=DSM 44701T), isolated from a smear-ripened cheese.</title>
        <authorList>
            <consortium name="US DOE Joint Genome Institute (JGI-PGF)"/>
            <person name="Walter F."/>
            <person name="Albersmeier A."/>
            <person name="Kalinowski J."/>
            <person name="Ruckert C."/>
        </authorList>
    </citation>
    <scope>NUCLEOTIDE SEQUENCE</scope>
    <source>
        <strain evidence="2">JCM 4059</strain>
    </source>
</reference>
<dbReference type="Proteomes" id="UP000638313">
    <property type="component" value="Unassembled WGS sequence"/>
</dbReference>
<evidence type="ECO:0000313" key="2">
    <source>
        <dbReference type="EMBL" id="GHF28218.1"/>
    </source>
</evidence>
<protein>
    <recommendedName>
        <fullName evidence="4">Hydrophobin</fullName>
    </recommendedName>
</protein>
<dbReference type="CDD" id="cd23507">
    <property type="entry name" value="hydrophobin_I"/>
    <property type="match status" value="1"/>
</dbReference>
<evidence type="ECO:0000256" key="1">
    <source>
        <dbReference type="SAM" id="SignalP"/>
    </source>
</evidence>
<organism evidence="2 3">
    <name type="scientific">Streptomyces mashuensis</name>
    <dbReference type="NCBI Taxonomy" id="33904"/>
    <lineage>
        <taxon>Bacteria</taxon>
        <taxon>Bacillati</taxon>
        <taxon>Actinomycetota</taxon>
        <taxon>Actinomycetes</taxon>
        <taxon>Kitasatosporales</taxon>
        <taxon>Streptomycetaceae</taxon>
        <taxon>Streptomyces</taxon>
    </lineage>
</organism>
<dbReference type="EMBL" id="BNBD01000001">
    <property type="protein sequence ID" value="GHF28218.1"/>
    <property type="molecule type" value="Genomic_DNA"/>
</dbReference>
<feature type="signal peptide" evidence="1">
    <location>
        <begin position="1"/>
        <end position="35"/>
    </location>
</feature>
<keyword evidence="3" id="KW-1185">Reference proteome</keyword>
<evidence type="ECO:0000313" key="3">
    <source>
        <dbReference type="Proteomes" id="UP000638313"/>
    </source>
</evidence>
<dbReference type="InterPro" id="IPR001338">
    <property type="entry name" value="Class_I_Hydrophobin"/>
</dbReference>
<feature type="chain" id="PRO_5037687579" description="Hydrophobin" evidence="1">
    <location>
        <begin position="36"/>
        <end position="114"/>
    </location>
</feature>
<reference evidence="2" key="2">
    <citation type="submission" date="2020-09" db="EMBL/GenBank/DDBJ databases">
        <authorList>
            <person name="Sun Q."/>
            <person name="Ohkuma M."/>
        </authorList>
    </citation>
    <scope>NUCLEOTIDE SEQUENCE</scope>
    <source>
        <strain evidence="2">JCM 4059</strain>
    </source>
</reference>
<dbReference type="Pfam" id="PF01185">
    <property type="entry name" value="Hydrophobin"/>
    <property type="match status" value="1"/>
</dbReference>
<dbReference type="RefSeq" id="WP_190127804.1">
    <property type="nucleotide sequence ID" value="NZ_BNBD01000001.1"/>
</dbReference>
<evidence type="ECO:0008006" key="4">
    <source>
        <dbReference type="Google" id="ProtNLM"/>
    </source>
</evidence>
<dbReference type="GO" id="GO:0005199">
    <property type="term" value="F:structural constituent of cell wall"/>
    <property type="evidence" value="ECO:0007669"/>
    <property type="project" value="InterPro"/>
</dbReference>